<keyword evidence="1" id="KW-0479">Metal-binding</keyword>
<name>A0AA39X6S4_9PEZI</name>
<keyword evidence="1" id="KW-0863">Zinc-finger</keyword>
<feature type="compositionally biased region" description="Basic and acidic residues" evidence="2">
    <location>
        <begin position="239"/>
        <end position="248"/>
    </location>
</feature>
<dbReference type="EMBL" id="JAULSR010000002">
    <property type="protein sequence ID" value="KAK0628348.1"/>
    <property type="molecule type" value="Genomic_DNA"/>
</dbReference>
<evidence type="ECO:0000313" key="5">
    <source>
        <dbReference type="Proteomes" id="UP001174934"/>
    </source>
</evidence>
<comment type="caution">
    <text evidence="4">The sequence shown here is derived from an EMBL/GenBank/DDBJ whole genome shotgun (WGS) entry which is preliminary data.</text>
</comment>
<dbReference type="Gene3D" id="3.30.160.60">
    <property type="entry name" value="Classic Zinc Finger"/>
    <property type="match status" value="1"/>
</dbReference>
<accession>A0AA39X6S4</accession>
<proteinExistence type="predicted"/>
<dbReference type="SUPFAM" id="SSF57667">
    <property type="entry name" value="beta-beta-alpha zinc fingers"/>
    <property type="match status" value="1"/>
</dbReference>
<feature type="region of interest" description="Disordered" evidence="2">
    <location>
        <begin position="228"/>
        <end position="248"/>
    </location>
</feature>
<dbReference type="PROSITE" id="PS50157">
    <property type="entry name" value="ZINC_FINGER_C2H2_2"/>
    <property type="match status" value="1"/>
</dbReference>
<feature type="region of interest" description="Disordered" evidence="2">
    <location>
        <begin position="338"/>
        <end position="366"/>
    </location>
</feature>
<evidence type="ECO:0000259" key="3">
    <source>
        <dbReference type="PROSITE" id="PS50157"/>
    </source>
</evidence>
<dbReference type="AlphaFoldDB" id="A0AA39X6S4"/>
<dbReference type="Pfam" id="PF24537">
    <property type="entry name" value="zf-C2H2_fungi"/>
    <property type="match status" value="1"/>
</dbReference>
<evidence type="ECO:0000256" key="1">
    <source>
        <dbReference type="PROSITE-ProRule" id="PRU00042"/>
    </source>
</evidence>
<keyword evidence="1" id="KW-0862">Zinc</keyword>
<feature type="region of interest" description="Disordered" evidence="2">
    <location>
        <begin position="810"/>
        <end position="844"/>
    </location>
</feature>
<protein>
    <recommendedName>
        <fullName evidence="3">C2H2-type domain-containing protein</fullName>
    </recommendedName>
</protein>
<reference evidence="4" key="1">
    <citation type="submission" date="2023-06" db="EMBL/GenBank/DDBJ databases">
        <title>Genome-scale phylogeny and comparative genomics of the fungal order Sordariales.</title>
        <authorList>
            <consortium name="Lawrence Berkeley National Laboratory"/>
            <person name="Hensen N."/>
            <person name="Bonometti L."/>
            <person name="Westerberg I."/>
            <person name="Brannstrom I.O."/>
            <person name="Guillou S."/>
            <person name="Cros-Aarteil S."/>
            <person name="Calhoun S."/>
            <person name="Haridas S."/>
            <person name="Kuo A."/>
            <person name="Mondo S."/>
            <person name="Pangilinan J."/>
            <person name="Riley R."/>
            <person name="LaButti K."/>
            <person name="Andreopoulos B."/>
            <person name="Lipzen A."/>
            <person name="Chen C."/>
            <person name="Yanf M."/>
            <person name="Daum C."/>
            <person name="Ng V."/>
            <person name="Clum A."/>
            <person name="Steindorff A."/>
            <person name="Ohm R."/>
            <person name="Martin F."/>
            <person name="Silar P."/>
            <person name="Natvig D."/>
            <person name="Lalanne C."/>
            <person name="Gautier V."/>
            <person name="Ament-velasquez S.L."/>
            <person name="Kruys A."/>
            <person name="Hutchinson M.I."/>
            <person name="Powell A.J."/>
            <person name="Barry K."/>
            <person name="Miller A.N."/>
            <person name="Grigoriev I.V."/>
            <person name="Debuchy R."/>
            <person name="Gladieux P."/>
            <person name="Thoren M.H."/>
            <person name="Johannesson H."/>
        </authorList>
    </citation>
    <scope>NUCLEOTIDE SEQUENCE</scope>
    <source>
        <strain evidence="4">SMH3391-2</strain>
    </source>
</reference>
<gene>
    <name evidence="4" type="ORF">B0T17DRAFT_522502</name>
</gene>
<dbReference type="Proteomes" id="UP001174934">
    <property type="component" value="Unassembled WGS sequence"/>
</dbReference>
<evidence type="ECO:0000256" key="2">
    <source>
        <dbReference type="SAM" id="MobiDB-lite"/>
    </source>
</evidence>
<feature type="domain" description="C2H2-type" evidence="3">
    <location>
        <begin position="968"/>
        <end position="996"/>
    </location>
</feature>
<dbReference type="PROSITE" id="PS00028">
    <property type="entry name" value="ZINC_FINGER_C2H2_1"/>
    <property type="match status" value="1"/>
</dbReference>
<dbReference type="GO" id="GO:0008270">
    <property type="term" value="F:zinc ion binding"/>
    <property type="evidence" value="ECO:0007669"/>
    <property type="project" value="UniProtKB-KW"/>
</dbReference>
<dbReference type="InterPro" id="IPR013087">
    <property type="entry name" value="Znf_C2H2_type"/>
</dbReference>
<feature type="compositionally biased region" description="Polar residues" evidence="2">
    <location>
        <begin position="338"/>
        <end position="356"/>
    </location>
</feature>
<sequence>MEWRIQHADFASDFQGGIDEKLLHGRAGSSNDGVESSSTDNRVYPTADSLAAFQQDNMDIDLDLDCLSWATDLNSSLYDTDMDPNHHYSHVEHHAEVEVGLGLPHDLLFYEDENTLPDFLQNEPPSRAASQKTIQAVVPSATPYTGTQDIDRSNDIDMEETASQRLRNQLSLLSEGSCGDELVFKDCKPSKAILLHKLAMEYGFSYNHDAKSRSVSITKIQTEAVQDNGQPETFSVGPERSRISVDDSHSLRQSIFTVESSFPSNPRQADTGNLISSSSFFEDLLQKASTPSPWGQADLTEPHQYAIPTADPFDFSHEVVSEQADNSHEDDASKATIFGQSSRSEDTQQLSRQPSRGQRIGHSISKHVSTWKTSIAKGGRRGPLSENSRRDMKVLEGVGGACWRCKVLRRKCDSGSTCRCCLQSIPTPYFGDDAPLWPLIGCRRGALRDSMPEQLLCPASRRPPLDTPETQDNYQPRRSLDIADRHVLAAESQRLSDMKSVLEHAFYKLSITDPNMKNCFMSFIEAGRYRDRDCLHKSYSCHDNTFTYSELIAVIAWELAENQALLPLLEIKSWQAFMEMLETACIYESEVSQTSLVMLSMVCLRYCLGVMRLHSAGLLSTGAHDGCGPSQCHVHYIRDLCLYVSTYIDELSSVIFNKENMRDRRWWLSTFWSMYIQSYVRHALISIEKQLCFASIDDVPAEELTSTQYLHLAAVLFTAASTKYDPLLGGRLQYALTDNSVHVIQEASSSHHSAARSVCEVDKWPEVGIKNSHQFLRKLLQIGSLDFENVDAEMLDISIKPETSVLQFLDSPSSPPWKNEPTHSNQLESPQNRSSFSPVSDRSKRQSVESGYSLASIASMSGASSISLARTFDTDMTSIYEASVQPKQNRSSFYASDALRSGMVSPICQTPLVESSDQFMAGTSTAVLEESPVIDTSIARIVCYCCPKAPQSFRSAEDLLRHEAEKPHPCSQCKKRFKSPKEAERHMNAIHLKSDYWSCQMLANPLVAFHTVTSRGVMYDICGFCGGGFERAKGENNSDDTGSADASTDRDISELVAHLESVHKHMECNQERKFYRVDNFRTHLRTAHVALPGKWLKVLERNCRTVTTPPQPPPPQ</sequence>
<evidence type="ECO:0000313" key="4">
    <source>
        <dbReference type="EMBL" id="KAK0628348.1"/>
    </source>
</evidence>
<dbReference type="SMART" id="SM00355">
    <property type="entry name" value="ZnF_C2H2"/>
    <property type="match status" value="2"/>
</dbReference>
<keyword evidence="5" id="KW-1185">Reference proteome</keyword>
<dbReference type="InterPro" id="IPR057026">
    <property type="entry name" value="Znf-C2H2_ascomycetes"/>
</dbReference>
<feature type="compositionally biased region" description="Polar residues" evidence="2">
    <location>
        <begin position="822"/>
        <end position="840"/>
    </location>
</feature>
<organism evidence="4 5">
    <name type="scientific">Bombardia bombarda</name>
    <dbReference type="NCBI Taxonomy" id="252184"/>
    <lineage>
        <taxon>Eukaryota</taxon>
        <taxon>Fungi</taxon>
        <taxon>Dikarya</taxon>
        <taxon>Ascomycota</taxon>
        <taxon>Pezizomycotina</taxon>
        <taxon>Sordariomycetes</taxon>
        <taxon>Sordariomycetidae</taxon>
        <taxon>Sordariales</taxon>
        <taxon>Lasiosphaeriaceae</taxon>
        <taxon>Bombardia</taxon>
    </lineage>
</organism>
<dbReference type="InterPro" id="IPR036236">
    <property type="entry name" value="Znf_C2H2_sf"/>
</dbReference>